<evidence type="ECO:0000313" key="2">
    <source>
        <dbReference type="WBParaSite" id="Hba_19443"/>
    </source>
</evidence>
<proteinExistence type="predicted"/>
<dbReference type="PANTHER" id="PTHR46068:SF1">
    <property type="entry name" value="TRANSPOSASE IS30-LIKE HTH DOMAIN-CONTAINING PROTEIN"/>
    <property type="match status" value="1"/>
</dbReference>
<protein>
    <submittedName>
        <fullName evidence="2">HTH araC/xylS-type domain-containing protein</fullName>
    </submittedName>
</protein>
<reference evidence="2" key="1">
    <citation type="submission" date="2016-11" db="UniProtKB">
        <authorList>
            <consortium name="WormBaseParasite"/>
        </authorList>
    </citation>
    <scope>IDENTIFICATION</scope>
</reference>
<accession>A0A1I7XPH9</accession>
<evidence type="ECO:0000313" key="1">
    <source>
        <dbReference type="Proteomes" id="UP000095283"/>
    </source>
</evidence>
<dbReference type="WBParaSite" id="Hba_19443">
    <property type="protein sequence ID" value="Hba_19443"/>
    <property type="gene ID" value="Hba_19443"/>
</dbReference>
<sequence length="107" mass="12620">MNMLCLLENSVTRMAVHQTVKGYQELDKVEDHCRYEIPKSTNTPRVIKVVKKRILRNNKRSMRRMASELNISPTLMKRIVKHELGFYSYKICLVHIEEESGQSLRKT</sequence>
<dbReference type="PANTHER" id="PTHR46068">
    <property type="entry name" value="PROTEIN CBG27172"/>
    <property type="match status" value="1"/>
</dbReference>
<name>A0A1I7XPH9_HETBA</name>
<keyword evidence="1" id="KW-1185">Reference proteome</keyword>
<organism evidence="1 2">
    <name type="scientific">Heterorhabditis bacteriophora</name>
    <name type="common">Entomopathogenic nematode worm</name>
    <dbReference type="NCBI Taxonomy" id="37862"/>
    <lineage>
        <taxon>Eukaryota</taxon>
        <taxon>Metazoa</taxon>
        <taxon>Ecdysozoa</taxon>
        <taxon>Nematoda</taxon>
        <taxon>Chromadorea</taxon>
        <taxon>Rhabditida</taxon>
        <taxon>Rhabditina</taxon>
        <taxon>Rhabditomorpha</taxon>
        <taxon>Strongyloidea</taxon>
        <taxon>Heterorhabditidae</taxon>
        <taxon>Heterorhabditis</taxon>
    </lineage>
</organism>
<dbReference type="Proteomes" id="UP000095283">
    <property type="component" value="Unplaced"/>
</dbReference>
<dbReference type="AlphaFoldDB" id="A0A1I7XPH9"/>